<keyword evidence="5" id="KW-0156">Chromatin regulator</keyword>
<comment type="caution">
    <text evidence="11">The sequence shown here is derived from an EMBL/GenBank/DDBJ whole genome shotgun (WGS) entry which is preliminary data.</text>
</comment>
<dbReference type="GO" id="GO:0003682">
    <property type="term" value="F:chromatin binding"/>
    <property type="evidence" value="ECO:0007669"/>
    <property type="project" value="TreeGrafter"/>
</dbReference>
<dbReference type="GO" id="GO:0008285">
    <property type="term" value="P:negative regulation of cell population proliferation"/>
    <property type="evidence" value="ECO:0007669"/>
    <property type="project" value="TreeGrafter"/>
</dbReference>
<keyword evidence="4" id="KW-0597">Phosphoprotein</keyword>
<keyword evidence="8" id="KW-0804">Transcription</keyword>
<evidence type="ECO:0000256" key="4">
    <source>
        <dbReference type="ARBA" id="ARBA00022553"/>
    </source>
</evidence>
<evidence type="ECO:0000313" key="12">
    <source>
        <dbReference type="Proteomes" id="UP001066276"/>
    </source>
</evidence>
<keyword evidence="12" id="KW-1185">Reference proteome</keyword>
<gene>
    <name evidence="11" type="ORF">NDU88_003223</name>
</gene>
<dbReference type="GO" id="GO:0000403">
    <property type="term" value="F:Y-form DNA binding"/>
    <property type="evidence" value="ECO:0007669"/>
    <property type="project" value="TreeGrafter"/>
</dbReference>
<dbReference type="GO" id="GO:0000785">
    <property type="term" value="C:chromatin"/>
    <property type="evidence" value="ECO:0007669"/>
    <property type="project" value="TreeGrafter"/>
</dbReference>
<evidence type="ECO:0000313" key="11">
    <source>
        <dbReference type="EMBL" id="KAJ1105819.1"/>
    </source>
</evidence>
<dbReference type="Proteomes" id="UP001066276">
    <property type="component" value="Chromosome 9"/>
</dbReference>
<organism evidence="11 12">
    <name type="scientific">Pleurodeles waltl</name>
    <name type="common">Iberian ribbed newt</name>
    <dbReference type="NCBI Taxonomy" id="8319"/>
    <lineage>
        <taxon>Eukaryota</taxon>
        <taxon>Metazoa</taxon>
        <taxon>Chordata</taxon>
        <taxon>Craniata</taxon>
        <taxon>Vertebrata</taxon>
        <taxon>Euteleostomi</taxon>
        <taxon>Amphibia</taxon>
        <taxon>Batrachia</taxon>
        <taxon>Caudata</taxon>
        <taxon>Salamandroidea</taxon>
        <taxon>Salamandridae</taxon>
        <taxon>Pleurodelinae</taxon>
        <taxon>Pleurodeles</taxon>
    </lineage>
</organism>
<reference evidence="11" key="1">
    <citation type="journal article" date="2022" name="bioRxiv">
        <title>Sequencing and chromosome-scale assembly of the giantPleurodeles waltlgenome.</title>
        <authorList>
            <person name="Brown T."/>
            <person name="Elewa A."/>
            <person name="Iarovenko S."/>
            <person name="Subramanian E."/>
            <person name="Araus A.J."/>
            <person name="Petzold A."/>
            <person name="Susuki M."/>
            <person name="Suzuki K.-i.T."/>
            <person name="Hayashi T."/>
            <person name="Toyoda A."/>
            <person name="Oliveira C."/>
            <person name="Osipova E."/>
            <person name="Leigh N.D."/>
            <person name="Simon A."/>
            <person name="Yun M.H."/>
        </authorList>
    </citation>
    <scope>NUCLEOTIDE SEQUENCE</scope>
    <source>
        <strain evidence="11">20211129_DDA</strain>
        <tissue evidence="11">Liver</tissue>
    </source>
</reference>
<dbReference type="GO" id="GO:0035097">
    <property type="term" value="C:histone methyltransferase complex"/>
    <property type="evidence" value="ECO:0007669"/>
    <property type="project" value="TreeGrafter"/>
</dbReference>
<keyword evidence="6" id="KW-0805">Transcription regulation</keyword>
<evidence type="ECO:0000256" key="2">
    <source>
        <dbReference type="ARBA" id="ARBA00021162"/>
    </source>
</evidence>
<evidence type="ECO:0000256" key="5">
    <source>
        <dbReference type="ARBA" id="ARBA00022853"/>
    </source>
</evidence>
<evidence type="ECO:0000256" key="6">
    <source>
        <dbReference type="ARBA" id="ARBA00023015"/>
    </source>
</evidence>
<comment type="subcellular location">
    <subcellularLocation>
        <location evidence="1">Nucleus</location>
    </subcellularLocation>
</comment>
<dbReference type="GO" id="GO:0000976">
    <property type="term" value="F:transcription cis-regulatory region binding"/>
    <property type="evidence" value="ECO:0007669"/>
    <property type="project" value="TreeGrafter"/>
</dbReference>
<sequence>MQPFYTMGLKEAQKAFFPIRSIDGVVSLFEWEVQRDEPDLILLSLVLGFVEHFLAVNRVLPTNVPEITFQPVPGSDPEHPVYFPVVDLTIATALYARFTAQIRGAVDLSLYPRPNGFSSRELVKKVSDVIWNSLSRSYFKDRAHIQSLFSFITGTKLDSSGVAFAVVGACQALGLPDVHLALSEDHAWVVFGKDGQETAEVTWHGKGNEDRRGQTVNSGIAERSWLYLKGSYLRCDRKMEMAFMVCAINPSIDVHTDSLELLQLQQKLLWVLYDRNHLERYPMALGNLADLEEMEPTPGRPEPLVIYHKAVDAAKRYYNNEHIYPYIYLAGYHCRNKNVKEALEAWAGTAAVIRDYNYCKEDEEIYKEFFDIANDMIPNLLKEISSQADSADGDKKGGSPTNVPSTALQDEECFAHLLRFYDGICKWEEGSPTPVLHVGWATFLVQSLGRFDGQVRQKVRIVSKEPEVNEDDDQSSEDMREGRRRGPRRESKQEEPPLPKKAASEKAVDRRRSSQKAVVEQPVEEEEEGGVQQKEEGPPAAPAVLPAPPDGPVVVFQSEKMKGMKELLVAAKVNSSAIKLQLTAQSQVQLKKQKVSTSRDYTLSFMKRQRKLM</sequence>
<keyword evidence="7" id="KW-0238">DNA-binding</keyword>
<dbReference type="InterPro" id="IPR007747">
    <property type="entry name" value="Menin"/>
</dbReference>
<dbReference type="GO" id="GO:0006325">
    <property type="term" value="P:chromatin organization"/>
    <property type="evidence" value="ECO:0007669"/>
    <property type="project" value="UniProtKB-KW"/>
</dbReference>
<evidence type="ECO:0000256" key="1">
    <source>
        <dbReference type="ARBA" id="ARBA00004123"/>
    </source>
</evidence>
<feature type="region of interest" description="Disordered" evidence="10">
    <location>
        <begin position="462"/>
        <end position="549"/>
    </location>
</feature>
<dbReference type="AlphaFoldDB" id="A0AAV7MRV1"/>
<evidence type="ECO:0000256" key="8">
    <source>
        <dbReference type="ARBA" id="ARBA00023163"/>
    </source>
</evidence>
<evidence type="ECO:0000256" key="3">
    <source>
        <dbReference type="ARBA" id="ARBA00022491"/>
    </source>
</evidence>
<feature type="region of interest" description="Disordered" evidence="10">
    <location>
        <begin position="387"/>
        <end position="406"/>
    </location>
</feature>
<dbReference type="EMBL" id="JANPWB010000013">
    <property type="protein sequence ID" value="KAJ1105819.1"/>
    <property type="molecule type" value="Genomic_DNA"/>
</dbReference>
<evidence type="ECO:0000256" key="10">
    <source>
        <dbReference type="SAM" id="MobiDB-lite"/>
    </source>
</evidence>
<dbReference type="GO" id="GO:0045786">
    <property type="term" value="P:negative regulation of cell cycle"/>
    <property type="evidence" value="ECO:0007669"/>
    <property type="project" value="TreeGrafter"/>
</dbReference>
<protein>
    <recommendedName>
        <fullName evidence="2">Menin</fullName>
    </recommendedName>
</protein>
<feature type="compositionally biased region" description="Basic and acidic residues" evidence="10">
    <location>
        <begin position="488"/>
        <end position="512"/>
    </location>
</feature>
<dbReference type="PANTHER" id="PTHR12693:SF3">
    <property type="entry name" value="MENIN"/>
    <property type="match status" value="1"/>
</dbReference>
<feature type="compositionally biased region" description="Pro residues" evidence="10">
    <location>
        <begin position="539"/>
        <end position="549"/>
    </location>
</feature>
<keyword evidence="3" id="KW-0678">Repressor</keyword>
<keyword evidence="9" id="KW-0539">Nucleus</keyword>
<name>A0AAV7MRV1_PLEWA</name>
<evidence type="ECO:0000256" key="9">
    <source>
        <dbReference type="ARBA" id="ARBA00023242"/>
    </source>
</evidence>
<dbReference type="Pfam" id="PF05053">
    <property type="entry name" value="Menin"/>
    <property type="match status" value="2"/>
</dbReference>
<accession>A0AAV7MRV1</accession>
<dbReference type="GO" id="GO:0006357">
    <property type="term" value="P:regulation of transcription by RNA polymerase II"/>
    <property type="evidence" value="ECO:0007669"/>
    <property type="project" value="TreeGrafter"/>
</dbReference>
<proteinExistence type="predicted"/>
<evidence type="ECO:0000256" key="7">
    <source>
        <dbReference type="ARBA" id="ARBA00023125"/>
    </source>
</evidence>
<dbReference type="PANTHER" id="PTHR12693">
    <property type="entry name" value="MENIN"/>
    <property type="match status" value="1"/>
</dbReference>
<dbReference type="CDD" id="cd14456">
    <property type="entry name" value="Menin"/>
    <property type="match status" value="1"/>
</dbReference>